<evidence type="ECO:0000256" key="1">
    <source>
        <dbReference type="SAM" id="Coils"/>
    </source>
</evidence>
<organism evidence="3 4">
    <name type="scientific">Aquicella siphonis</name>
    <dbReference type="NCBI Taxonomy" id="254247"/>
    <lineage>
        <taxon>Bacteria</taxon>
        <taxon>Pseudomonadati</taxon>
        <taxon>Pseudomonadota</taxon>
        <taxon>Gammaproteobacteria</taxon>
        <taxon>Legionellales</taxon>
        <taxon>Coxiellaceae</taxon>
        <taxon>Aquicella</taxon>
    </lineage>
</organism>
<feature type="coiled-coil region" evidence="1">
    <location>
        <begin position="813"/>
        <end position="865"/>
    </location>
</feature>
<gene>
    <name evidence="3" type="ORF">AQUSIP_19120</name>
</gene>
<accession>A0A5E4PHT4</accession>
<dbReference type="OrthoDB" id="5633964at2"/>
<dbReference type="EMBL" id="LR699119">
    <property type="protein sequence ID" value="VVC76590.1"/>
    <property type="molecule type" value="Genomic_DNA"/>
</dbReference>
<evidence type="ECO:0000313" key="4">
    <source>
        <dbReference type="Proteomes" id="UP000324194"/>
    </source>
</evidence>
<name>A0A5E4PHT4_9COXI</name>
<keyword evidence="4" id="KW-1185">Reference proteome</keyword>
<dbReference type="KEGG" id="asip:AQUSIP_19120"/>
<feature type="compositionally biased region" description="Polar residues" evidence="2">
    <location>
        <begin position="1426"/>
        <end position="1445"/>
    </location>
</feature>
<evidence type="ECO:0000313" key="3">
    <source>
        <dbReference type="EMBL" id="VVC76590.1"/>
    </source>
</evidence>
<keyword evidence="1" id="KW-0175">Coiled coil</keyword>
<feature type="region of interest" description="Disordered" evidence="2">
    <location>
        <begin position="1421"/>
        <end position="1445"/>
    </location>
</feature>
<dbReference type="Proteomes" id="UP000324194">
    <property type="component" value="Chromosome 1"/>
</dbReference>
<evidence type="ECO:0000256" key="2">
    <source>
        <dbReference type="SAM" id="MobiDB-lite"/>
    </source>
</evidence>
<sequence>MATSRKKEDERYSANDIYAAVRNENDYLQKIEPVDDIHLTFESSQLDQQIDGLAKHIRQLREQDFDGYIIDRNGARILVKYHDADKNAHTYKLNPIHIHEAEVQAQRYLRGMLLIVKHLEDDARKATVLSAAREIYERYEQNKQAGHDPADLTLRLADEFTQSLAAVLQIGYEKAGKQLTMARDLGIMLEDHPSVCTISEEKDRVTIEKSTPYKISESYYADPELFGNLAEQNWFKSAKSLAGLGMDEAGTWLERFFAQNLDELKRRGVTAPPSARWLPVPANNQIVEMEVAQRRENSAEMEFSHTQFMRTGVAIAYDVRRIPGVTVPEPGPRGVHEKLIDKVIQPFRRPTEEQKKIARKILRELITSQLGRQIQGYKAVYGDVIDPANFNFYVNYQTLLSPLIGEARFGHVDNNARFVKLVKEVMSELAGDEAFKQEYKTRYGANLHITHTNSAVNRNAHLTNEWSQDERARREKIAELDQIKKNVAKTLLSPDIDLEQVRFSQLRQPMLEAGYNKKLVNELVRREEACQSLRLLLDGQPPFDKLRRYQRNIMMAALEHLAMGSQSYTLAGCKSARDRTGVFACAVKVMQENPAAMRNWKVLERGIVKSLKQGHAFRSMIFHSAIVKVSLVHKRFTNKLRQPTQKAIKTLLVFSRTLDKYEKEKGLQAQALPEVRPVQGALTSGASAALSKQDAQHLLIASGEETSRQKLEAGRNQWAAAMRRFAADVSAQGTVEGMDRYLSGIREKHLDTKSFVEYPRSNPGLKVRIYPHKPGNVNTGANDFFASGIDSARGALMILQHGEVHLDEKKKILAKLQVTLNVFQRRMALLEKRRCNTDEMKLVQLEQAREEYKKFNGALSSLLVEAGCYPDYKTATHGMMEARDLIWIMSRKDESVCTVRHDNSGHPAALSFARRMNFPAEDMRDYENQPWFEQFHGAHPWAKAFFASHPEALTLSATPMQRSLPNPANAWEEATILIGKDGSGNDAVDQIITGVRMGISSPYQVREKEERQRLANRNHLLMFTDSRLLEHANRHMEVWKGLHPANEITIPILHQTLVDPGSPRYLACRTGENPRDMIWRKHLANKELQEYLQHKNIYYDKLTGAVVMDPPMLSDDLIRIKFVVKETNNGVNVYEKMTDKSLQDYSCARDLVFMAKDKLQLLHIRLKQEMEGPSVIGFDDFHKVIGFLSSVNSEQPRRMEDDEAHSLKKICDDLLEGKYNTIANPSTQKNLALLIQAAANLASFLSNDIGTSVVGFVSDGAMMMNPVAKSADINDATYKACYERILAEMLGVRMGGCKSALDREQEVAELTNAMYRQFQAEGRIVNYHDSMEEKQRFLTDYVNTQHKHNMCEMITGIPGSSDRETQGLAYRQETSYEQKASSLLERGCRHPRPTAFSHEQYISENKSKKISIPGFLHMFKKKPQKSQKSAVTEPVNSPHNRNINS</sequence>
<reference evidence="3 4" key="1">
    <citation type="submission" date="2019-08" db="EMBL/GenBank/DDBJ databases">
        <authorList>
            <person name="Guy L."/>
        </authorList>
    </citation>
    <scope>NUCLEOTIDE SEQUENCE [LARGE SCALE GENOMIC DNA]</scope>
    <source>
        <strain evidence="3 4">SGT-108</strain>
    </source>
</reference>
<dbReference type="RefSeq" id="WP_148339897.1">
    <property type="nucleotide sequence ID" value="NZ_LR699119.1"/>
</dbReference>
<protein>
    <submittedName>
        <fullName evidence="3">Uncharacterized protein</fullName>
    </submittedName>
</protein>
<proteinExistence type="predicted"/>